<organism evidence="3 4">
    <name type="scientific">Dawidia soli</name>
    <dbReference type="NCBI Taxonomy" id="2782352"/>
    <lineage>
        <taxon>Bacteria</taxon>
        <taxon>Pseudomonadati</taxon>
        <taxon>Bacteroidota</taxon>
        <taxon>Cytophagia</taxon>
        <taxon>Cytophagales</taxon>
        <taxon>Chryseotaleaceae</taxon>
        <taxon>Dawidia</taxon>
    </lineage>
</organism>
<dbReference type="InterPro" id="IPR011042">
    <property type="entry name" value="6-blade_b-propeller_TolB-like"/>
</dbReference>
<gene>
    <name evidence="3" type="ORF">KK078_28065</name>
</gene>
<dbReference type="SUPFAM" id="SSF50952">
    <property type="entry name" value="Soluble quinoprotein glucose dehydrogenase"/>
    <property type="match status" value="1"/>
</dbReference>
<keyword evidence="4" id="KW-1185">Reference proteome</keyword>
<dbReference type="Gene3D" id="2.120.10.30">
    <property type="entry name" value="TolB, C-terminal domain"/>
    <property type="match status" value="1"/>
</dbReference>
<dbReference type="InterPro" id="IPR055557">
    <property type="entry name" value="DUF7133"/>
</dbReference>
<feature type="region of interest" description="Disordered" evidence="1">
    <location>
        <begin position="33"/>
        <end position="64"/>
    </location>
</feature>
<proteinExistence type="predicted"/>
<dbReference type="EMBL" id="JAHESC010000067">
    <property type="protein sequence ID" value="MBT1690454.1"/>
    <property type="molecule type" value="Genomic_DNA"/>
</dbReference>
<protein>
    <submittedName>
        <fullName evidence="3">Sorbosone dehydrogenase family protein</fullName>
    </submittedName>
</protein>
<evidence type="ECO:0000256" key="1">
    <source>
        <dbReference type="SAM" id="MobiDB-lite"/>
    </source>
</evidence>
<dbReference type="AlphaFoldDB" id="A0AAP2GGE2"/>
<reference evidence="3 4" key="1">
    <citation type="submission" date="2021-05" db="EMBL/GenBank/DDBJ databases">
        <title>A Polyphasic approach of four new species of the genus Ohtaekwangia: Ohtaekwangia histidinii sp. nov., Ohtaekwangia cretensis sp. nov., Ohtaekwangia indiensis sp. nov., Ohtaekwangia reichenbachii sp. nov. from diverse environment.</title>
        <authorList>
            <person name="Octaviana S."/>
        </authorList>
    </citation>
    <scope>NUCLEOTIDE SEQUENCE [LARGE SCALE GENOMIC DNA]</scope>
    <source>
        <strain evidence="3 4">PWU37</strain>
    </source>
</reference>
<comment type="caution">
    <text evidence="3">The sequence shown here is derived from an EMBL/GenBank/DDBJ whole genome shotgun (WGS) entry which is preliminary data.</text>
</comment>
<feature type="compositionally biased region" description="Polar residues" evidence="1">
    <location>
        <begin position="50"/>
        <end position="60"/>
    </location>
</feature>
<dbReference type="Pfam" id="PF23500">
    <property type="entry name" value="DUF7133"/>
    <property type="match status" value="1"/>
</dbReference>
<feature type="compositionally biased region" description="Polar residues" evidence="1">
    <location>
        <begin position="33"/>
        <end position="42"/>
    </location>
</feature>
<evidence type="ECO:0000313" key="4">
    <source>
        <dbReference type="Proteomes" id="UP001319180"/>
    </source>
</evidence>
<evidence type="ECO:0000259" key="2">
    <source>
        <dbReference type="Pfam" id="PF23500"/>
    </source>
</evidence>
<dbReference type="PANTHER" id="PTHR33546">
    <property type="entry name" value="LARGE, MULTIFUNCTIONAL SECRETED PROTEIN-RELATED"/>
    <property type="match status" value="1"/>
</dbReference>
<sequence>MDPIILRAWLRLPRLALLLLAGVCQTVAFGQRTSGRSNSLSDSLPPPHATKSSMNFSNVQGWEGGRTPKAPEGFTVVPYATGFDNPRWLYVMPNGDVLVAESNTYHPWWEKLGAHFIGASKSNSMRNSADRITLLRDTDHDGMPDTRETFLDGLNQPFGMLVLGKWFYVANTDALLRYPYEPGQTHIEKSKAEKVVDLPAGKVNRHWTRNIIANKEGTKIFIAVGSGSNIAEKGIDKELLRAAILEINPDGSDLRVYASGLRNPVGMDWAVGTSTLWTSVNERDELGDDLVPDYLTHVEEGAFYGWPYVYHGQHRDDRVKLLHPAQVKDTKVPDVDLGSHTASLGLAFYGEDVFPIKYREGAFIAQHGSWNRSQLSGYRVVFVPFEKGKPTGKPEEFLGGFIAELDKEKVYGRPVGVVVTPAGALLVTDDVSNTLWKVSYGKGN</sequence>
<name>A0AAP2GGE2_9BACT</name>
<dbReference type="PANTHER" id="PTHR33546:SF1">
    <property type="entry name" value="LARGE, MULTIFUNCTIONAL SECRETED PROTEIN"/>
    <property type="match status" value="1"/>
</dbReference>
<accession>A0AAP2GGE2</accession>
<evidence type="ECO:0000313" key="3">
    <source>
        <dbReference type="EMBL" id="MBT1690454.1"/>
    </source>
</evidence>
<dbReference type="Proteomes" id="UP001319180">
    <property type="component" value="Unassembled WGS sequence"/>
</dbReference>
<feature type="domain" description="DUF7133" evidence="2">
    <location>
        <begin position="93"/>
        <end position="429"/>
    </location>
</feature>
<dbReference type="InterPro" id="IPR011041">
    <property type="entry name" value="Quinoprot_gluc/sorb_DH_b-prop"/>
</dbReference>